<sequence>MIYLHLPFSMFIRNLASLLSVCSVSLYANAQLAGQTVKFQTILSAGEEGGAALNEGLIPDVLPLIPGSCLTATSNADGAPVVIKNCGTNATSLNSWVVPKGAGAVGTLQIFGDKCLDVTGGTNADGIKLQIWTCAAGNTNQMWVPALGSLVWSGKDKCLDVTNGNITDGNQIQIWDCDSSNRNQIWNSIAVTTPKSFAISPKKNPALCVTASASAVNATVVIEPCSTGSALQTWSDPTGRGNVMLGDNLCMSPAGSITAGSKLVLASCVASNVAQQWDHETGVIDNRALSDFAFVLDLTDGNETPGSQLQIWTGPIFNGTTNNINQNWIVTDTF</sequence>
<dbReference type="SMART" id="SM00458">
    <property type="entry name" value="RICIN"/>
    <property type="match status" value="2"/>
</dbReference>
<feature type="signal peptide" evidence="1">
    <location>
        <begin position="1"/>
        <end position="30"/>
    </location>
</feature>
<keyword evidence="1" id="KW-0732">Signal</keyword>
<protein>
    <submittedName>
        <fullName evidence="3">Ricin B lectin domain-containing protein</fullName>
    </submittedName>
</protein>
<name>A0AAD7D1X9_MYCRO</name>
<dbReference type="Gene3D" id="2.80.10.50">
    <property type="match status" value="3"/>
</dbReference>
<evidence type="ECO:0000313" key="3">
    <source>
        <dbReference type="EMBL" id="KAJ7674242.1"/>
    </source>
</evidence>
<dbReference type="Pfam" id="PF00652">
    <property type="entry name" value="Ricin_B_lectin"/>
    <property type="match status" value="2"/>
</dbReference>
<accession>A0AAD7D1X9</accession>
<evidence type="ECO:0000256" key="1">
    <source>
        <dbReference type="SAM" id="SignalP"/>
    </source>
</evidence>
<proteinExistence type="predicted"/>
<evidence type="ECO:0000259" key="2">
    <source>
        <dbReference type="SMART" id="SM00458"/>
    </source>
</evidence>
<feature type="chain" id="PRO_5041978072" evidence="1">
    <location>
        <begin position="31"/>
        <end position="334"/>
    </location>
</feature>
<dbReference type="AlphaFoldDB" id="A0AAD7D1X9"/>
<feature type="domain" description="Ricin B lectin" evidence="2">
    <location>
        <begin position="55"/>
        <end position="189"/>
    </location>
</feature>
<feature type="domain" description="Ricin B lectin" evidence="2">
    <location>
        <begin position="193"/>
        <end position="331"/>
    </location>
</feature>
<dbReference type="Proteomes" id="UP001221757">
    <property type="component" value="Unassembled WGS sequence"/>
</dbReference>
<organism evidence="3 4">
    <name type="scientific">Mycena rosella</name>
    <name type="common">Pink bonnet</name>
    <name type="synonym">Agaricus rosellus</name>
    <dbReference type="NCBI Taxonomy" id="1033263"/>
    <lineage>
        <taxon>Eukaryota</taxon>
        <taxon>Fungi</taxon>
        <taxon>Dikarya</taxon>
        <taxon>Basidiomycota</taxon>
        <taxon>Agaricomycotina</taxon>
        <taxon>Agaricomycetes</taxon>
        <taxon>Agaricomycetidae</taxon>
        <taxon>Agaricales</taxon>
        <taxon>Marasmiineae</taxon>
        <taxon>Mycenaceae</taxon>
        <taxon>Mycena</taxon>
    </lineage>
</organism>
<evidence type="ECO:0000313" key="4">
    <source>
        <dbReference type="Proteomes" id="UP001221757"/>
    </source>
</evidence>
<dbReference type="EMBL" id="JARKIE010000157">
    <property type="protein sequence ID" value="KAJ7674242.1"/>
    <property type="molecule type" value="Genomic_DNA"/>
</dbReference>
<dbReference type="InterPro" id="IPR000772">
    <property type="entry name" value="Ricin_B_lectin"/>
</dbReference>
<dbReference type="PROSITE" id="PS50231">
    <property type="entry name" value="RICIN_B_LECTIN"/>
    <property type="match status" value="2"/>
</dbReference>
<reference evidence="3" key="1">
    <citation type="submission" date="2023-03" db="EMBL/GenBank/DDBJ databases">
        <title>Massive genome expansion in bonnet fungi (Mycena s.s.) driven by repeated elements and novel gene families across ecological guilds.</title>
        <authorList>
            <consortium name="Lawrence Berkeley National Laboratory"/>
            <person name="Harder C.B."/>
            <person name="Miyauchi S."/>
            <person name="Viragh M."/>
            <person name="Kuo A."/>
            <person name="Thoen E."/>
            <person name="Andreopoulos B."/>
            <person name="Lu D."/>
            <person name="Skrede I."/>
            <person name="Drula E."/>
            <person name="Henrissat B."/>
            <person name="Morin E."/>
            <person name="Kohler A."/>
            <person name="Barry K."/>
            <person name="LaButti K."/>
            <person name="Morin E."/>
            <person name="Salamov A."/>
            <person name="Lipzen A."/>
            <person name="Mereny Z."/>
            <person name="Hegedus B."/>
            <person name="Baldrian P."/>
            <person name="Stursova M."/>
            <person name="Weitz H."/>
            <person name="Taylor A."/>
            <person name="Grigoriev I.V."/>
            <person name="Nagy L.G."/>
            <person name="Martin F."/>
            <person name="Kauserud H."/>
        </authorList>
    </citation>
    <scope>NUCLEOTIDE SEQUENCE</scope>
    <source>
        <strain evidence="3">CBHHK067</strain>
    </source>
</reference>
<gene>
    <name evidence="3" type="ORF">B0H17DRAFT_1082274</name>
</gene>
<comment type="caution">
    <text evidence="3">The sequence shown here is derived from an EMBL/GenBank/DDBJ whole genome shotgun (WGS) entry which is preliminary data.</text>
</comment>
<dbReference type="SUPFAM" id="SSF50370">
    <property type="entry name" value="Ricin B-like lectins"/>
    <property type="match status" value="2"/>
</dbReference>
<keyword evidence="4" id="KW-1185">Reference proteome</keyword>
<dbReference type="InterPro" id="IPR035992">
    <property type="entry name" value="Ricin_B-like_lectins"/>
</dbReference>